<evidence type="ECO:0000313" key="2">
    <source>
        <dbReference type="EMBL" id="OHA76594.1"/>
    </source>
</evidence>
<dbReference type="InterPro" id="IPR025714">
    <property type="entry name" value="Methyltranfer_dom"/>
</dbReference>
<dbReference type="InterPro" id="IPR050447">
    <property type="entry name" value="Erg6_SMT_methyltransf"/>
</dbReference>
<reference evidence="2 3" key="1">
    <citation type="journal article" date="2016" name="Nat. Commun.">
        <title>Thousands of microbial genomes shed light on interconnected biogeochemical processes in an aquifer system.</title>
        <authorList>
            <person name="Anantharaman K."/>
            <person name="Brown C.T."/>
            <person name="Hug L.A."/>
            <person name="Sharon I."/>
            <person name="Castelle C.J."/>
            <person name="Probst A.J."/>
            <person name="Thomas B.C."/>
            <person name="Singh A."/>
            <person name="Wilkins M.J."/>
            <person name="Karaoz U."/>
            <person name="Brodie E.L."/>
            <person name="Williams K.H."/>
            <person name="Hubbard S.S."/>
            <person name="Banfield J.F."/>
        </authorList>
    </citation>
    <scope>NUCLEOTIDE SEQUENCE [LARGE SCALE GENOMIC DNA]</scope>
</reference>
<dbReference type="Gene3D" id="3.40.50.150">
    <property type="entry name" value="Vaccinia Virus protein VP39"/>
    <property type="match status" value="1"/>
</dbReference>
<proteinExistence type="predicted"/>
<feature type="domain" description="Methyltransferase" evidence="1">
    <location>
        <begin position="44"/>
        <end position="187"/>
    </location>
</feature>
<dbReference type="AlphaFoldDB" id="A0A1G2RUS3"/>
<dbReference type="EMBL" id="MHUL01000031">
    <property type="protein sequence ID" value="OHA76594.1"/>
    <property type="molecule type" value="Genomic_DNA"/>
</dbReference>
<accession>A0A1G2RUS3</accession>
<evidence type="ECO:0000259" key="1">
    <source>
        <dbReference type="Pfam" id="PF13847"/>
    </source>
</evidence>
<comment type="caution">
    <text evidence="2">The sequence shown here is derived from an EMBL/GenBank/DDBJ whole genome shotgun (WGS) entry which is preliminary data.</text>
</comment>
<dbReference type="InterPro" id="IPR029063">
    <property type="entry name" value="SAM-dependent_MTases_sf"/>
</dbReference>
<dbReference type="SUPFAM" id="SSF53335">
    <property type="entry name" value="S-adenosyl-L-methionine-dependent methyltransferases"/>
    <property type="match status" value="1"/>
</dbReference>
<organism evidence="2 3">
    <name type="scientific">Candidatus Wildermuthbacteria bacterium RIFCSPLOWO2_02_FULL_47_9c</name>
    <dbReference type="NCBI Taxonomy" id="1802466"/>
    <lineage>
        <taxon>Bacteria</taxon>
        <taxon>Candidatus Wildermuthiibacteriota</taxon>
    </lineage>
</organism>
<dbReference type="CDD" id="cd02440">
    <property type="entry name" value="AdoMet_MTases"/>
    <property type="match status" value="1"/>
</dbReference>
<evidence type="ECO:0000313" key="3">
    <source>
        <dbReference type="Proteomes" id="UP000178222"/>
    </source>
</evidence>
<dbReference type="PANTHER" id="PTHR44068:SF11">
    <property type="entry name" value="GERANYL DIPHOSPHATE 2-C-METHYLTRANSFERASE"/>
    <property type="match status" value="1"/>
</dbReference>
<dbReference type="PANTHER" id="PTHR44068">
    <property type="entry name" value="ZGC:194242"/>
    <property type="match status" value="1"/>
</dbReference>
<gene>
    <name evidence="2" type="ORF">A3J30_04615</name>
</gene>
<protein>
    <recommendedName>
        <fullName evidence="1">Methyltransferase domain-containing protein</fullName>
    </recommendedName>
</protein>
<name>A0A1G2RUS3_9BACT</name>
<dbReference type="Proteomes" id="UP000178222">
    <property type="component" value="Unassembled WGS sequence"/>
</dbReference>
<sequence>MEERKRREIEYYDAEAVRQRVSSFVPSALGSYQFLYKVATPWIKGKKVLDYGCGDGRHTQFLAEHAKEVIGIDLSERSLEIAKKIAVREGVEEKVKFLKMDCEAMEFPDNSFDVVFDGGTFSSLDFEKAIGEIMRVLQPDGALVGIETFGHNPLTNAKRVLNRLTGKRTAWAASHIVQQKELERLRQNFEQIEVFYFHLISLSAFPLLDLPGGRLVLRLLEGIDNLLLHIPFLQKYSFKVVFLCKDPRYGKKIT</sequence>
<dbReference type="Pfam" id="PF13847">
    <property type="entry name" value="Methyltransf_31"/>
    <property type="match status" value="1"/>
</dbReference>